<accession>A0A5B8XFH1</accession>
<organism evidence="2 3">
    <name type="scientific">Candidatus Deianiraea vastatrix</name>
    <dbReference type="NCBI Taxonomy" id="2163644"/>
    <lineage>
        <taxon>Bacteria</taxon>
        <taxon>Pseudomonadati</taxon>
        <taxon>Pseudomonadota</taxon>
        <taxon>Alphaproteobacteria</taxon>
        <taxon>Rickettsiales</taxon>
        <taxon>Candidatus Deianiraeaceae</taxon>
        <taxon>Candidatus Deianiraea</taxon>
    </lineage>
</organism>
<keyword evidence="3" id="KW-1185">Reference proteome</keyword>
<protein>
    <submittedName>
        <fullName evidence="2">Uncharacterized protein</fullName>
    </submittedName>
</protein>
<feature type="region of interest" description="Disordered" evidence="1">
    <location>
        <begin position="1"/>
        <end position="26"/>
    </location>
</feature>
<name>A0A5B8XFH1_9RICK</name>
<dbReference type="AlphaFoldDB" id="A0A5B8XFH1"/>
<proteinExistence type="predicted"/>
<dbReference type="Proteomes" id="UP000321934">
    <property type="component" value="Chromosome"/>
</dbReference>
<evidence type="ECO:0000256" key="1">
    <source>
        <dbReference type="SAM" id="MobiDB-lite"/>
    </source>
</evidence>
<dbReference type="EMBL" id="CP029077">
    <property type="protein sequence ID" value="QED23134.1"/>
    <property type="molecule type" value="Genomic_DNA"/>
</dbReference>
<evidence type="ECO:0000313" key="3">
    <source>
        <dbReference type="Proteomes" id="UP000321934"/>
    </source>
</evidence>
<evidence type="ECO:0000313" key="2">
    <source>
        <dbReference type="EMBL" id="QED23134.1"/>
    </source>
</evidence>
<reference evidence="2 3" key="1">
    <citation type="journal article" date="2019" name="ISME J.">
        <title>Deianiraea, an extracellular bacterium associated with the ciliate Paramecium, suggests an alternative scenario for the evolution of Rickettsiales.</title>
        <authorList>
            <person name="Castelli M."/>
            <person name="Sabaneyeva E."/>
            <person name="Lanzoni O."/>
            <person name="Lebedeva N."/>
            <person name="Floriano A.M."/>
            <person name="Gaiarsa S."/>
            <person name="Benken K."/>
            <person name="Modeo L."/>
            <person name="Bandi C."/>
            <person name="Potekhin A."/>
            <person name="Sassera D."/>
            <person name="Petroni G."/>
        </authorList>
    </citation>
    <scope>NUCLEOTIDE SEQUENCE [LARGE SCALE GENOMIC DNA]</scope>
    <source>
        <strain evidence="2">CyL4-1</strain>
    </source>
</reference>
<sequence length="758" mass="88756">MNNSNKNLKITTSHGWHTNKNQDQTQNKEMPALTITQSQILQHKYRQLVQKIPEKQTIQSQIMYNNNRTHQVLNKKPDLKTSSAIQSSKIQLPEQSPIPYNTEAIIENLPTLDRSALIKYIIQNNELENTKKQLFHYKSQFINDIKANLIKVIVDHYISNKEDSLLQKVDNIITTHFNTMSPENRNKYSGIIKKIKQDIINLIDTEYFIIKQKIQQEQYNKLEQIQNIKEELLEEFNKSDSLMLDSSNITEIQDEIYNLHFSQNNEAQNLSLNIKILCNTEKNEIVKNILNSINTKLLNINKSYKDGSVVVKNHKFIEEWGNIINNGINEIDQCISNSAMDYDLCKRLKSIKRYILQTLKYIQDKSFKIKTLTIKNGILSKIIENKNTNTANHNIDLIIQSFIIQNSDIDKQSIERIIDETIAPKINQHLNELRQLIFKDIDAMTKNNINSLIQNAPYPLLKTIYQHLVKSLLYKNNTDNDTMVYKSKHDLYIINDLKSFQIDKECKKFLNIINEVITIIQNTSLVNNNINTASEERRNKINQILANISKKDKENQYFTIQLFIIIFFKICNFKNTENECQDTEKTIYKYIYDILNDNKPLSNNRTLTDIMYSFTYNVPSYISAKLKNNVYNAITAIMESLDKFSDAVLTPEKTSKIEENILQTLEKLVINYYNFVTHAQRYIIKEYSEIASLDTQNKLENISIDEVFDKNSTKQMPIIQLQENEETSTKDETSEHSWLESISKNKIMQRRLSQNNHR</sequence>
<dbReference type="RefSeq" id="WP_146820426.1">
    <property type="nucleotide sequence ID" value="NZ_CP029077.1"/>
</dbReference>
<gene>
    <name evidence="2" type="ORF">Deia_00328</name>
</gene>